<evidence type="ECO:0000256" key="1">
    <source>
        <dbReference type="ARBA" id="ARBA00004651"/>
    </source>
</evidence>
<dbReference type="AlphaFoldDB" id="A0A0J6EZF5"/>
<feature type="transmembrane region" description="Helical" evidence="9">
    <location>
        <begin position="194"/>
        <end position="216"/>
    </location>
</feature>
<feature type="transmembrane region" description="Helical" evidence="9">
    <location>
        <begin position="151"/>
        <end position="174"/>
    </location>
</feature>
<dbReference type="PANTHER" id="PTHR11795:SF450">
    <property type="entry name" value="ABC TRANSPORTER PERMEASE PROTEIN"/>
    <property type="match status" value="1"/>
</dbReference>
<keyword evidence="4 9" id="KW-0812">Transmembrane</keyword>
<comment type="subcellular location">
    <subcellularLocation>
        <location evidence="1">Cell membrane</location>
        <topology evidence="1">Multi-pass membrane protein</topology>
    </subcellularLocation>
</comment>
<accession>A0A0J6EZF5</accession>
<dbReference type="Proteomes" id="UP000053096">
    <property type="component" value="Unassembled WGS sequence"/>
</dbReference>
<dbReference type="InterPro" id="IPR001851">
    <property type="entry name" value="ABC_transp_permease"/>
</dbReference>
<evidence type="ECO:0000256" key="2">
    <source>
        <dbReference type="ARBA" id="ARBA00022448"/>
    </source>
</evidence>
<keyword evidence="5" id="KW-0029">Amino-acid transport</keyword>
<evidence type="ECO:0000313" key="11">
    <source>
        <dbReference type="EMBL" id="CUI71763.1"/>
    </source>
</evidence>
<dbReference type="GO" id="GO:0022857">
    <property type="term" value="F:transmembrane transporter activity"/>
    <property type="evidence" value="ECO:0007669"/>
    <property type="project" value="InterPro"/>
</dbReference>
<keyword evidence="7 9" id="KW-0472">Membrane</keyword>
<keyword evidence="6 9" id="KW-1133">Transmembrane helix</keyword>
<dbReference type="Pfam" id="PF02653">
    <property type="entry name" value="BPD_transp_2"/>
    <property type="match status" value="1"/>
</dbReference>
<evidence type="ECO:0000256" key="6">
    <source>
        <dbReference type="ARBA" id="ARBA00022989"/>
    </source>
</evidence>
<feature type="transmembrane region" description="Helical" evidence="9">
    <location>
        <begin position="99"/>
        <end position="117"/>
    </location>
</feature>
<evidence type="ECO:0000313" key="13">
    <source>
        <dbReference type="Proteomes" id="UP000092950"/>
    </source>
</evidence>
<evidence type="ECO:0000256" key="5">
    <source>
        <dbReference type="ARBA" id="ARBA00022970"/>
    </source>
</evidence>
<dbReference type="Proteomes" id="UP000092950">
    <property type="component" value="Chromosome"/>
</dbReference>
<dbReference type="GO" id="GO:0006865">
    <property type="term" value="P:amino acid transport"/>
    <property type="evidence" value="ECO:0007669"/>
    <property type="project" value="UniProtKB-KW"/>
</dbReference>
<evidence type="ECO:0000313" key="10">
    <source>
        <dbReference type="EMBL" id="ANY17467.1"/>
    </source>
</evidence>
<dbReference type="EMBL" id="CYTV01000004">
    <property type="protein sequence ID" value="CUI71763.1"/>
    <property type="molecule type" value="Genomic_DNA"/>
</dbReference>
<feature type="transmembrane region" description="Helical" evidence="9">
    <location>
        <begin position="20"/>
        <end position="40"/>
    </location>
</feature>
<evidence type="ECO:0000256" key="8">
    <source>
        <dbReference type="ARBA" id="ARBA00037998"/>
    </source>
</evidence>
<dbReference type="CDD" id="cd06582">
    <property type="entry name" value="TM_PBP1_LivH_like"/>
    <property type="match status" value="1"/>
</dbReference>
<dbReference type="PANTHER" id="PTHR11795">
    <property type="entry name" value="BRANCHED-CHAIN AMINO ACID TRANSPORT SYSTEM PERMEASE PROTEIN LIVH"/>
    <property type="match status" value="1"/>
</dbReference>
<feature type="transmembrane region" description="Helical" evidence="9">
    <location>
        <begin position="60"/>
        <end position="79"/>
    </location>
</feature>
<keyword evidence="13" id="KW-1185">Reference proteome</keyword>
<feature type="transmembrane region" description="Helical" evidence="9">
    <location>
        <begin position="283"/>
        <end position="305"/>
    </location>
</feature>
<reference evidence="10 13" key="2">
    <citation type="submission" date="2016-07" db="EMBL/GenBank/DDBJ databases">
        <title>Complete genome sequences of Bordetella pseudohinzii.</title>
        <authorList>
            <person name="Spilker T."/>
            <person name="Darrah R."/>
            <person name="LiPuma J.J."/>
        </authorList>
    </citation>
    <scope>NUCLEOTIDE SEQUENCE [LARGE SCALE GENOMIC DNA]</scope>
    <source>
        <strain evidence="10 13">HI4681</strain>
    </source>
</reference>
<keyword evidence="2" id="KW-0813">Transport</keyword>
<gene>
    <name evidence="11" type="primary">livH_10</name>
    <name evidence="10" type="ORF">BBN53_17240</name>
    <name evidence="11" type="ORF">ERS370011_01905</name>
</gene>
<dbReference type="RefSeq" id="WP_043213290.1">
    <property type="nucleotide sequence ID" value="NZ_CAJGUP010000203.1"/>
</dbReference>
<dbReference type="InterPro" id="IPR052157">
    <property type="entry name" value="BCAA_transport_permease"/>
</dbReference>
<comment type="similarity">
    <text evidence="8">Belongs to the binding-protein-dependent transport system permease family. LivHM subfamily.</text>
</comment>
<feature type="transmembrane region" description="Helical" evidence="9">
    <location>
        <begin position="123"/>
        <end position="142"/>
    </location>
</feature>
<dbReference type="GO" id="GO:0005886">
    <property type="term" value="C:plasma membrane"/>
    <property type="evidence" value="ECO:0007669"/>
    <property type="project" value="UniProtKB-SubCell"/>
</dbReference>
<organism evidence="11 12">
    <name type="scientific">Bordetella pseudohinzii</name>
    <dbReference type="NCBI Taxonomy" id="1331258"/>
    <lineage>
        <taxon>Bacteria</taxon>
        <taxon>Pseudomonadati</taxon>
        <taxon>Pseudomonadota</taxon>
        <taxon>Betaproteobacteria</taxon>
        <taxon>Burkholderiales</taxon>
        <taxon>Alcaligenaceae</taxon>
        <taxon>Bordetella</taxon>
    </lineage>
</organism>
<evidence type="ECO:0000313" key="12">
    <source>
        <dbReference type="Proteomes" id="UP000053096"/>
    </source>
</evidence>
<dbReference type="OrthoDB" id="5293349at2"/>
<evidence type="ECO:0000256" key="4">
    <source>
        <dbReference type="ARBA" id="ARBA00022692"/>
    </source>
</evidence>
<reference evidence="11 12" key="1">
    <citation type="submission" date="2015-09" db="EMBL/GenBank/DDBJ databases">
        <authorList>
            <person name="Jackson K.R."/>
            <person name="Lunt B.L."/>
            <person name="Fisher J.N.B."/>
            <person name="Gardner A.V."/>
            <person name="Bailey M.E."/>
            <person name="Deus L.M."/>
            <person name="Earl A.S."/>
            <person name="Gibby P.D."/>
            <person name="Hartmann K.A."/>
            <person name="Liu J.E."/>
            <person name="Manci A.M."/>
            <person name="Nielsen D.A."/>
            <person name="Solomon M.B."/>
            <person name="Breakwell D.P."/>
            <person name="Burnett S.H."/>
            <person name="Grose J.H."/>
        </authorList>
    </citation>
    <scope>NUCLEOTIDE SEQUENCE [LARGE SCALE GENOMIC DNA]</scope>
    <source>
        <strain evidence="11 12">2789STDY5608636</strain>
    </source>
</reference>
<name>A0A0J6EZF5_9BORD</name>
<protein>
    <submittedName>
        <fullName evidence="10">ABC transporter permease</fullName>
    </submittedName>
    <submittedName>
        <fullName evidence="11">LIV-I protein H</fullName>
    </submittedName>
</protein>
<evidence type="ECO:0000256" key="3">
    <source>
        <dbReference type="ARBA" id="ARBA00022475"/>
    </source>
</evidence>
<proteinExistence type="inferred from homology"/>
<evidence type="ECO:0000256" key="9">
    <source>
        <dbReference type="SAM" id="Phobius"/>
    </source>
</evidence>
<feature type="transmembrane region" description="Helical" evidence="9">
    <location>
        <begin position="248"/>
        <end position="271"/>
    </location>
</feature>
<evidence type="ECO:0000256" key="7">
    <source>
        <dbReference type="ARBA" id="ARBA00023136"/>
    </source>
</evidence>
<feature type="transmembrane region" description="Helical" evidence="9">
    <location>
        <begin position="317"/>
        <end position="336"/>
    </location>
</feature>
<sequence length="348" mass="36993">MNAQIALILGQDGITNGAIYALLALAILLVFAVTRVLFIPQGEFVAFGALTMAAIQDGKPVALVWLVVAFALIEAAVDLRAQYRRRGRLFWQWRLAAKAVYPLAVAALFYTLPLAALPAGAQALLTLALLVPLGPQLYRLFYQPIASASTLVLLIVSIAVHLALVGLGLLAFGAEGARTRPFIDASFALGPVNINGQAIWVVAASAVLIVALYLFFERSMYGKALRAAAFNRLGARLMGISPVFAGKITFFVAALIGTVSGILIAPITTLYFDSGFLVSLKGFVGAIIGGLVSYPLAAAGALLVGLIEAFSAFWASAYKEIIVFTLIIPVLLWRSLKSHTVEEEEDEA</sequence>
<keyword evidence="3" id="KW-1003">Cell membrane</keyword>
<dbReference type="EMBL" id="CP016440">
    <property type="protein sequence ID" value="ANY17467.1"/>
    <property type="molecule type" value="Genomic_DNA"/>
</dbReference>
<accession>A0A0M9I7Y1</accession>
<dbReference type="KEGG" id="bpdz:BBN53_17240"/>